<organism evidence="2 3">
    <name type="scientific">Lottia gigantea</name>
    <name type="common">Giant owl limpet</name>
    <dbReference type="NCBI Taxonomy" id="225164"/>
    <lineage>
        <taxon>Eukaryota</taxon>
        <taxon>Metazoa</taxon>
        <taxon>Spiralia</taxon>
        <taxon>Lophotrochozoa</taxon>
        <taxon>Mollusca</taxon>
        <taxon>Gastropoda</taxon>
        <taxon>Patellogastropoda</taxon>
        <taxon>Lottioidea</taxon>
        <taxon>Lottiidae</taxon>
        <taxon>Lottia</taxon>
    </lineage>
</organism>
<dbReference type="HOGENOM" id="CLU_227618_0_0_1"/>
<dbReference type="OMA" id="PSGNWTF"/>
<feature type="compositionally biased region" description="Low complexity" evidence="1">
    <location>
        <begin position="25"/>
        <end position="41"/>
    </location>
</feature>
<feature type="region of interest" description="Disordered" evidence="1">
    <location>
        <begin position="1"/>
        <end position="106"/>
    </location>
</feature>
<feature type="region of interest" description="Disordered" evidence="1">
    <location>
        <begin position="1820"/>
        <end position="1853"/>
    </location>
</feature>
<feature type="compositionally biased region" description="Polar residues" evidence="1">
    <location>
        <begin position="2307"/>
        <end position="2317"/>
    </location>
</feature>
<feature type="region of interest" description="Disordered" evidence="1">
    <location>
        <begin position="258"/>
        <end position="297"/>
    </location>
</feature>
<dbReference type="KEGG" id="lgi:LOTGIDRAFT_167099"/>
<dbReference type="Proteomes" id="UP000030746">
    <property type="component" value="Unassembled WGS sequence"/>
</dbReference>
<keyword evidence="3" id="KW-1185">Reference proteome</keyword>
<evidence type="ECO:0000256" key="1">
    <source>
        <dbReference type="SAM" id="MobiDB-lite"/>
    </source>
</evidence>
<feature type="region of interest" description="Disordered" evidence="1">
    <location>
        <begin position="331"/>
        <end position="382"/>
    </location>
</feature>
<name>V3ZZZ6_LOTGI</name>
<feature type="region of interest" description="Disordered" evidence="1">
    <location>
        <begin position="676"/>
        <end position="702"/>
    </location>
</feature>
<gene>
    <name evidence="2" type="ORF">LOTGIDRAFT_167099</name>
</gene>
<dbReference type="RefSeq" id="XP_009062809.1">
    <property type="nucleotide sequence ID" value="XM_009064561.1"/>
</dbReference>
<dbReference type="GeneID" id="20240528"/>
<dbReference type="STRING" id="225164.V3ZZZ6"/>
<feature type="region of interest" description="Disordered" evidence="1">
    <location>
        <begin position="2271"/>
        <end position="2317"/>
    </location>
</feature>
<feature type="compositionally biased region" description="Basic and acidic residues" evidence="1">
    <location>
        <begin position="2112"/>
        <end position="2122"/>
    </location>
</feature>
<evidence type="ECO:0000313" key="2">
    <source>
        <dbReference type="EMBL" id="ESO86576.1"/>
    </source>
</evidence>
<feature type="compositionally biased region" description="Polar residues" evidence="1">
    <location>
        <begin position="263"/>
        <end position="297"/>
    </location>
</feature>
<reference evidence="2 3" key="1">
    <citation type="journal article" date="2013" name="Nature">
        <title>Insights into bilaterian evolution from three spiralian genomes.</title>
        <authorList>
            <person name="Simakov O."/>
            <person name="Marletaz F."/>
            <person name="Cho S.J."/>
            <person name="Edsinger-Gonzales E."/>
            <person name="Havlak P."/>
            <person name="Hellsten U."/>
            <person name="Kuo D.H."/>
            <person name="Larsson T."/>
            <person name="Lv J."/>
            <person name="Arendt D."/>
            <person name="Savage R."/>
            <person name="Osoegawa K."/>
            <person name="de Jong P."/>
            <person name="Grimwood J."/>
            <person name="Chapman J.A."/>
            <person name="Shapiro H."/>
            <person name="Aerts A."/>
            <person name="Otillar R.P."/>
            <person name="Terry A.Y."/>
            <person name="Boore J.L."/>
            <person name="Grigoriev I.V."/>
            <person name="Lindberg D.R."/>
            <person name="Seaver E.C."/>
            <person name="Weisblat D.A."/>
            <person name="Putnam N.H."/>
            <person name="Rokhsar D.S."/>
        </authorList>
    </citation>
    <scope>NUCLEOTIDE SEQUENCE [LARGE SCALE GENOMIC DNA]</scope>
</reference>
<feature type="region of interest" description="Disordered" evidence="1">
    <location>
        <begin position="2352"/>
        <end position="2371"/>
    </location>
</feature>
<dbReference type="EMBL" id="KB203049">
    <property type="protein sequence ID" value="ESO86576.1"/>
    <property type="molecule type" value="Genomic_DNA"/>
</dbReference>
<feature type="compositionally biased region" description="Polar residues" evidence="1">
    <location>
        <begin position="2352"/>
        <end position="2367"/>
    </location>
</feature>
<accession>V3ZZZ6</accession>
<feature type="region of interest" description="Disordered" evidence="1">
    <location>
        <begin position="438"/>
        <end position="468"/>
    </location>
</feature>
<evidence type="ECO:0000313" key="3">
    <source>
        <dbReference type="Proteomes" id="UP000030746"/>
    </source>
</evidence>
<feature type="compositionally biased region" description="Polar residues" evidence="1">
    <location>
        <begin position="438"/>
        <end position="462"/>
    </location>
</feature>
<dbReference type="CTD" id="20240528"/>
<protein>
    <submittedName>
        <fullName evidence="2">Uncharacterized protein</fullName>
    </submittedName>
</protein>
<feature type="compositionally biased region" description="Polar residues" evidence="1">
    <location>
        <begin position="1"/>
        <end position="24"/>
    </location>
</feature>
<feature type="compositionally biased region" description="Polar residues" evidence="1">
    <location>
        <begin position="45"/>
        <end position="106"/>
    </location>
</feature>
<feature type="region of interest" description="Disordered" evidence="1">
    <location>
        <begin position="2086"/>
        <end position="2122"/>
    </location>
</feature>
<proteinExistence type="predicted"/>
<sequence>MQEEISNGQNILRGNIRRQPNNQQRSRFVNGRNRNNNVINRNDLKSQNNPGGQRPTLINQLRTSPQISGTSRQNNRGIIQNSGRIAQNSGRISQTSGRISQNSGQITQNNGRIAQSSGRIAQNNAQNNGRITQHRGELRQNIRQFRQDGGGVGRTGARTSQINTRLNAGRVRQNNLLQGSDVHQQRNGRVSDNYSQLQRLAPSLQQTQYNNRISQRGNRIQQSLVNPNVQRQNNSRLLLLNNEQKTLEVNEQFKRNQIARGSEGQNLRSFPSVNMLQNPSPKQGGINSSHDSRPNNINSRQRTMMHALRVLPAINQITSNRNARNNLQQISNNRGLKGDSEGLVENASPRQKIGLINQLGGRRKNQKRDEKKRLRSQRPQMVNRILGRNINQQLNSEQHVSNRNENVLPYVNQINRNQFQNARQSHHVNQINTDQYQNKQQINQHTSRGINNLTPDSPQNGLRKQGSDQLPLRQSFPLNTLQEPQISQPNDLIELTPNDRFFPGSPSSLNRTVKQSTGNGQSLLVNDVGNILLSHPLGDSGTEVKTSKEKQLKNEEIKSQREINPRRLRNHPRLKILPAGQATNVRQRRLRYRLRTRLNSRYPSIRSSPRIQQRGSTSYRFGMTEVITTSKPSEWQGITLNPDFHNHMSNLGHSVVSNVDYITDTLTAAADQNKIFQNNNDTDDRLGKSKPQPFQRRPIPHPNLTERQITMQESFKEPTSPIDMMSLQETDMLSQEVNDTLATIMTTSKVSDRITDSLKNRTTKSNIEITTTWPIFSDEVILRKTEGHGTHPTSPSINMRVEESSNDIATPYTAEGLGISSIKSQKSKSKKPNVPKYIKKASGKHSIPSERLNKQEPNLKNINKPASSDIPWIWPDFPAYDSDHNPFDEIQKMMPSTTIPTTKAWTTTPMTTTEKPFYKILDFNPFKDTKVRENSKGKSNILTDFLWENPMERLNSLTNNFDMYKQLAAVNNDFGLTPNAFSTDKTRIPPPPAFKPPVVHKKKTEMPKLQESKYSTFGNIYLTGGSTGVKIKTIDVSSLMKKTTKSTVSIDTKVAKPKVPAPSRNIKKDNISQFPKIVDILERTKATTTNGPTTRYPTTIITTSSPKPAIVVTTSKPLTTQPTTRITTRSMTTMKPTTAKPTSKLITTTRQLTTPTISTLLPTTQIVNMTQHEENVKAELAKMNEIIRESLMTGFIRTGLQGITSSRGKNIRTDEIGILTMRTPEVTFNPTTRQPSTLATEKTNSQPFIGITEQPRYNHDLKLSANYIPSLVHSTIDMMTENAKPSNTTLSHNHKGHKNSNKHNQIIMKQPQIVTETSSPAISKYQNATTVVKATKTSKDAVLPTTTTKQSFNKSEIIQEVQEELLKNSTYVDALVENYIFRHLISPQEDPLSALLGPHGQLPSVNLQSFGISSKNIQANAVGSKTVDIPQTTETYITSSSLQNTNSYRYDNRTDQNRTQNKVFVNRFTTLSHKMYTTEPTHAPTSQSVASTLSSKLTTISDIDRDIYRLLSQDINSFMKMLQTTPTSTVKPTTTTVKPTTTTVKPTTTTFKPNTSVKPTTTIVKPNTTTIEHTTTTVKPTTTTVKPTTTAVKPTTTSVKSTTITVKPTIITVKPTTTTVKPTTTTAKSTPTTVKPITTTAKPTTTTVKPTTAKPTTTTVKPTTTTLMPTTVKPTITTIKPTTVKLTTTAKLTTSTLKPITSSKTTITLLNITHSQRSTKKTTSTAKPEIRPTTTTSENEIVKEEKLFNKLKSLIQNLFSSISTEPGVTTKPDSEKHTFRPTTTRMTTISETSTPSVVSTTNQYQKENTITFTERTTLIPTTSTTESPESSSTIRTTTNPTTEKTVQTTTTRPTVHSDEALYKKLYDDLFSKMFANSHNPPMHHPFIPGSPWHIQGRNNVPSQFLSPQFHFNGQQVPYPTDFNSWTAMHHPGLLARGISPNNFWDRSMNQNPFHTSNRALGRSSFDTSSTFEQKINPMSNNIPPNIANLENQNILNNKSKSKTNPSPDVKTLVSVQQSNLANTQNDKYIFTTSKTRPVIKSSVLQKSHASSYLKSVTSPVTPLTAQQTVTTVPIHNKRLKIQKLEFKTTTASSTNKKGHTKPDNSNSITNDHIVKQDDQDPMSKHKYDKIVAPREHTVQLTNKPKQKFQYTTSGHTTVRQDMSPVKLTSTTDAVFLSDGEIIYTTEPSIDVTTTDNPYETNTIESSFEAETTEQPRVVSSTQSIAVSPEIKTTTEDPSQSFQLRESTIDGSLSDHTTSYALKINQKDTSITANPTVEPSKMGVRGHHQNAKHDSLTKHHQHHLPDLSQDTISSTQNRDNALSNEVSDLALINQMIRSLIGTNETFDGLLQSEPNVTRSNTGEVLSSHSEPENRLVNQTVQRQNADGSINQLRMVTTTPETGKNRFGKPPSNPFIFNHLPNRQDTRNSLQFMTTTTAPTPRPNPFLRHVPSINPKFAFVPHNSIHKAPPQPGQRKNPFLNRAPTINPLFSFNKRPEENSIIPSKQNIVTKDAIMKKFMEKKVIHSHDSQLVPDETGSMGNHVPNNSTSILQKVLMKTLVELDKSRVDPMKSVRRGHSFADSPPIQVSTRITTTTTNPPVEEGGATTEEPGDLTTMNLQDIEIGDIQPTFPPNSTVPPGGEWEEYYYYY</sequence>